<proteinExistence type="predicted"/>
<dbReference type="SUPFAM" id="SSF57959">
    <property type="entry name" value="Leucine zipper domain"/>
    <property type="match status" value="1"/>
</dbReference>
<dbReference type="GO" id="GO:0090575">
    <property type="term" value="C:RNA polymerase II transcription regulator complex"/>
    <property type="evidence" value="ECO:0007669"/>
    <property type="project" value="TreeGrafter"/>
</dbReference>
<feature type="region of interest" description="Disordered" evidence="3">
    <location>
        <begin position="97"/>
        <end position="117"/>
    </location>
</feature>
<feature type="region of interest" description="Disordered" evidence="3">
    <location>
        <begin position="1"/>
        <end position="24"/>
    </location>
</feature>
<dbReference type="Proteomes" id="UP000053342">
    <property type="component" value="Unassembled WGS sequence"/>
</dbReference>
<dbReference type="GO" id="GO:0000976">
    <property type="term" value="F:transcription cis-regulatory region binding"/>
    <property type="evidence" value="ECO:0007669"/>
    <property type="project" value="InterPro"/>
</dbReference>
<accession>A0A0D2DPL6</accession>
<organism evidence="4 5">
    <name type="scientific">Exophiala oligosperma</name>
    <dbReference type="NCBI Taxonomy" id="215243"/>
    <lineage>
        <taxon>Eukaryota</taxon>
        <taxon>Fungi</taxon>
        <taxon>Dikarya</taxon>
        <taxon>Ascomycota</taxon>
        <taxon>Pezizomycotina</taxon>
        <taxon>Eurotiomycetes</taxon>
        <taxon>Chaetothyriomycetidae</taxon>
        <taxon>Chaetothyriales</taxon>
        <taxon>Herpotrichiellaceae</taxon>
        <taxon>Exophiala</taxon>
    </lineage>
</organism>
<dbReference type="Gene3D" id="1.20.5.170">
    <property type="match status" value="1"/>
</dbReference>
<dbReference type="InterPro" id="IPR046347">
    <property type="entry name" value="bZIP_sf"/>
</dbReference>
<comment type="subcellular location">
    <subcellularLocation>
        <location evidence="1">Nucleus</location>
    </subcellularLocation>
</comment>
<dbReference type="InterPro" id="IPR050936">
    <property type="entry name" value="AP-1-like"/>
</dbReference>
<dbReference type="HOGENOM" id="CLU_434142_0_0_1"/>
<reference evidence="4 5" key="1">
    <citation type="submission" date="2015-01" db="EMBL/GenBank/DDBJ databases">
        <title>The Genome Sequence of Exophiala oligosperma CBS72588.</title>
        <authorList>
            <consortium name="The Broad Institute Genomics Platform"/>
            <person name="Cuomo C."/>
            <person name="de Hoog S."/>
            <person name="Gorbushina A."/>
            <person name="Stielow B."/>
            <person name="Teixiera M."/>
            <person name="Abouelleil A."/>
            <person name="Chapman S.B."/>
            <person name="Priest M."/>
            <person name="Young S.K."/>
            <person name="Wortman J."/>
            <person name="Nusbaum C."/>
            <person name="Birren B."/>
        </authorList>
    </citation>
    <scope>NUCLEOTIDE SEQUENCE [LARGE SCALE GENOMIC DNA]</scope>
    <source>
        <strain evidence="4 5">CBS 72588</strain>
    </source>
</reference>
<evidence type="ECO:0000313" key="4">
    <source>
        <dbReference type="EMBL" id="KIW44768.1"/>
    </source>
</evidence>
<evidence type="ECO:0000256" key="3">
    <source>
        <dbReference type="SAM" id="MobiDB-lite"/>
    </source>
</evidence>
<gene>
    <name evidence="4" type="ORF">PV06_03216</name>
</gene>
<dbReference type="OrthoDB" id="10261951at2759"/>
<dbReference type="RefSeq" id="XP_016264984.1">
    <property type="nucleotide sequence ID" value="XM_016403979.1"/>
</dbReference>
<feature type="compositionally biased region" description="Polar residues" evidence="3">
    <location>
        <begin position="1"/>
        <end position="11"/>
    </location>
</feature>
<evidence type="ECO:0000256" key="1">
    <source>
        <dbReference type="ARBA" id="ARBA00004123"/>
    </source>
</evidence>
<protein>
    <recommendedName>
        <fullName evidence="6">BZIP domain-containing protein</fullName>
    </recommendedName>
</protein>
<evidence type="ECO:0000313" key="5">
    <source>
        <dbReference type="Proteomes" id="UP000053342"/>
    </source>
</evidence>
<dbReference type="AlphaFoldDB" id="A0A0D2DPL6"/>
<evidence type="ECO:0008006" key="6">
    <source>
        <dbReference type="Google" id="ProtNLM"/>
    </source>
</evidence>
<dbReference type="GeneID" id="27355290"/>
<evidence type="ECO:0000256" key="2">
    <source>
        <dbReference type="ARBA" id="ARBA00023242"/>
    </source>
</evidence>
<keyword evidence="2" id="KW-0539">Nucleus</keyword>
<dbReference type="PANTHER" id="PTHR40621">
    <property type="entry name" value="TRANSCRIPTION FACTOR KAPC-RELATED"/>
    <property type="match status" value="1"/>
</dbReference>
<dbReference type="PANTHER" id="PTHR40621:SF6">
    <property type="entry name" value="AP-1-LIKE TRANSCRIPTION FACTOR YAP1-RELATED"/>
    <property type="match status" value="1"/>
</dbReference>
<dbReference type="GO" id="GO:0001228">
    <property type="term" value="F:DNA-binding transcription activator activity, RNA polymerase II-specific"/>
    <property type="evidence" value="ECO:0007669"/>
    <property type="project" value="TreeGrafter"/>
</dbReference>
<dbReference type="CDD" id="cd14688">
    <property type="entry name" value="bZIP_YAP"/>
    <property type="match status" value="1"/>
</dbReference>
<feature type="compositionally biased region" description="Polar residues" evidence="3">
    <location>
        <begin position="97"/>
        <end position="113"/>
    </location>
</feature>
<dbReference type="EMBL" id="KN847334">
    <property type="protein sequence ID" value="KIW44768.1"/>
    <property type="molecule type" value="Genomic_DNA"/>
</dbReference>
<dbReference type="VEuPathDB" id="FungiDB:PV06_03216"/>
<sequence>MATRKASSTMRPQADERRKFRNRLSQKSFRERQHNYVKELEQHIMNLSAQDGGRYTLLSSENRRLRSKLLDIRNRMTSTSNALNRLAAEIAEVLEINTSGSPEETQDGTQDASYNPEPGKLVAADSTAGDDMIEWTGPIVPTNAVVQYEEPAIEPPPPLSEEVVVDNQSFSWSGDLGQSQSMPNNDASLVCPPAINCDTNPLSELTPDLFNSPFPWSALAGSQQHASFAALCSPINFSLSPMLPKLLSEGLRPSRANSPNASPPSANLPWASRFAEHMESMECVLRQQLDVSRGKALTFSKVSEASIAFLSVFVNYLWPGTSIMWLNSYLAQTADRILAWRMSPNLVTYNRLLPEYMPSAYEMETPHCAVIGWFPHAPLREKLIRLYDNSRHLDQIWIDTLYHTVVEVPDMSQILTDAEPGPGFLGVWKIFDTISTAPELVAHALGVQSSGMTEISRILRSILSEKPNPADVFRLSGLVSDDNGWTPVPLAALLQSPKLALKAYYHLKMYDSPRTWKWDPAFFEKYPELTWDGYEAVVARGKSYRQDCYMPSPCVDNLTCGAMLGIYRQVLGTLQS</sequence>
<keyword evidence="5" id="KW-1185">Reference proteome</keyword>
<name>A0A0D2DPL6_9EURO</name>